<dbReference type="SUPFAM" id="SSF69593">
    <property type="entry name" value="Glycerol-3-phosphate (1)-acyltransferase"/>
    <property type="match status" value="1"/>
</dbReference>
<organism evidence="12 13">
    <name type="scientific">Tetragonisca angustula</name>
    <dbReference type="NCBI Taxonomy" id="166442"/>
    <lineage>
        <taxon>Eukaryota</taxon>
        <taxon>Metazoa</taxon>
        <taxon>Ecdysozoa</taxon>
        <taxon>Arthropoda</taxon>
        <taxon>Hexapoda</taxon>
        <taxon>Insecta</taxon>
        <taxon>Pterygota</taxon>
        <taxon>Neoptera</taxon>
        <taxon>Endopterygota</taxon>
        <taxon>Hymenoptera</taxon>
        <taxon>Apocrita</taxon>
        <taxon>Aculeata</taxon>
        <taxon>Apoidea</taxon>
        <taxon>Anthophila</taxon>
        <taxon>Apidae</taxon>
        <taxon>Tetragonisca</taxon>
    </lineage>
</organism>
<keyword evidence="5 11" id="KW-0812">Transmembrane</keyword>
<proteinExistence type="inferred from homology"/>
<feature type="transmembrane region" description="Helical" evidence="11">
    <location>
        <begin position="48"/>
        <end position="72"/>
    </location>
</feature>
<keyword evidence="6 11" id="KW-0256">Endoplasmic reticulum</keyword>
<evidence type="ECO:0000256" key="3">
    <source>
        <dbReference type="ARBA" id="ARBA00022516"/>
    </source>
</evidence>
<evidence type="ECO:0000256" key="6">
    <source>
        <dbReference type="ARBA" id="ARBA00022824"/>
    </source>
</evidence>
<dbReference type="EMBL" id="JAWNGG020000086">
    <property type="protein sequence ID" value="KAK9302951.1"/>
    <property type="molecule type" value="Genomic_DNA"/>
</dbReference>
<keyword evidence="4 11" id="KW-0808">Transferase</keyword>
<evidence type="ECO:0000313" key="13">
    <source>
        <dbReference type="Proteomes" id="UP001432146"/>
    </source>
</evidence>
<dbReference type="Pfam" id="PF03982">
    <property type="entry name" value="DAGAT"/>
    <property type="match status" value="1"/>
</dbReference>
<dbReference type="GO" id="GO:0019432">
    <property type="term" value="P:triglyceride biosynthetic process"/>
    <property type="evidence" value="ECO:0007669"/>
    <property type="project" value="TreeGrafter"/>
</dbReference>
<keyword evidence="13" id="KW-1185">Reference proteome</keyword>
<comment type="subcellular location">
    <subcellularLocation>
        <location evidence="1 11">Endoplasmic reticulum membrane</location>
        <topology evidence="1 11">Multi-pass membrane protein</topology>
    </subcellularLocation>
</comment>
<evidence type="ECO:0000256" key="9">
    <source>
        <dbReference type="ARBA" id="ARBA00023136"/>
    </source>
</evidence>
<evidence type="ECO:0000256" key="2">
    <source>
        <dbReference type="ARBA" id="ARBA00005420"/>
    </source>
</evidence>
<name>A0AAW1A1U2_9HYME</name>
<dbReference type="AlphaFoldDB" id="A0AAW1A1U2"/>
<dbReference type="EC" id="2.3.1.-" evidence="11"/>
<dbReference type="GO" id="GO:0004144">
    <property type="term" value="F:diacylglycerol O-acyltransferase activity"/>
    <property type="evidence" value="ECO:0007669"/>
    <property type="project" value="TreeGrafter"/>
</dbReference>
<reference evidence="12 13" key="1">
    <citation type="submission" date="2024-05" db="EMBL/GenBank/DDBJ databases">
        <title>The nuclear and mitochondrial genome assemblies of Tetragonisca angustula (Apidae: Meliponini), a tiny yet remarkable pollinator in the Neotropics.</title>
        <authorList>
            <person name="Ferrari R."/>
            <person name="Ricardo P.C."/>
            <person name="Dias F.C."/>
            <person name="Araujo N.S."/>
            <person name="Soares D.O."/>
            <person name="Zhou Q.-S."/>
            <person name="Zhu C.-D."/>
            <person name="Coutinho L."/>
            <person name="Airas M.C."/>
            <person name="Batista T.M."/>
        </authorList>
    </citation>
    <scope>NUCLEOTIDE SEQUENCE [LARGE SCALE GENOMIC DNA]</scope>
    <source>
        <strain evidence="12">ASF017062</strain>
        <tissue evidence="12">Abdomen</tissue>
    </source>
</reference>
<accession>A0AAW1A1U2</accession>
<keyword evidence="10" id="KW-0012">Acyltransferase</keyword>
<evidence type="ECO:0000313" key="12">
    <source>
        <dbReference type="EMBL" id="KAK9302951.1"/>
    </source>
</evidence>
<evidence type="ECO:0000256" key="8">
    <source>
        <dbReference type="ARBA" id="ARBA00023098"/>
    </source>
</evidence>
<comment type="similarity">
    <text evidence="2 11">Belongs to the diacylglycerol acyltransferase family.</text>
</comment>
<dbReference type="GO" id="GO:0005789">
    <property type="term" value="C:endoplasmic reticulum membrane"/>
    <property type="evidence" value="ECO:0007669"/>
    <property type="project" value="UniProtKB-SubCell"/>
</dbReference>
<comment type="caution">
    <text evidence="12">The sequence shown here is derived from an EMBL/GenBank/DDBJ whole genome shotgun (WGS) entry which is preliminary data.</text>
</comment>
<evidence type="ECO:0000256" key="5">
    <source>
        <dbReference type="ARBA" id="ARBA00022692"/>
    </source>
</evidence>
<evidence type="ECO:0000256" key="10">
    <source>
        <dbReference type="ARBA" id="ARBA00023315"/>
    </source>
</evidence>
<keyword evidence="8" id="KW-0443">Lipid metabolism</keyword>
<evidence type="ECO:0000256" key="11">
    <source>
        <dbReference type="RuleBase" id="RU367023"/>
    </source>
</evidence>
<keyword evidence="9 11" id="KW-0472">Membrane</keyword>
<dbReference type="Proteomes" id="UP001432146">
    <property type="component" value="Unassembled WGS sequence"/>
</dbReference>
<evidence type="ECO:0000256" key="7">
    <source>
        <dbReference type="ARBA" id="ARBA00022989"/>
    </source>
</evidence>
<gene>
    <name evidence="12" type="ORF">QLX08_005218</name>
</gene>
<sequence length="355" mass="40718">MKAMEIFGIKFAPLNVPLKRRLETFVVGAYFSFLYSIIVTGYFGKYVIAIYCIIYTKILRYFVLLYTIWLYYDNDMHDVTGKRAQFKQWLRTSAMSRYVCSYFPIKLVKTSDLDPNKLYLFCNFPHGILSTGVCVAFGTDAAGYRELFPGIEIRIVILDRHYQTPIFREYCRITCGANSSPESVNQLLSTKPQAPYTGRATVLMVGGAAEATESKPGTYRILIKRRKGFVRLALKNGVPIVPVCSFGETNLYDQVSFPEGSFPKKLLDYIRKKFGIPLILLKGRGFFQYSFGIIPQRTPVTVVVGSPMDVPKIEEPTEEQIDEYHAKFLDRLVDFFEKEKHKYVENADTVHLEFV</sequence>
<dbReference type="CDD" id="cd07987">
    <property type="entry name" value="LPLAT_MGAT-like"/>
    <property type="match status" value="1"/>
</dbReference>
<dbReference type="InterPro" id="IPR007130">
    <property type="entry name" value="DAGAT"/>
</dbReference>
<dbReference type="PANTHER" id="PTHR12317">
    <property type="entry name" value="DIACYLGLYCEROL O-ACYLTRANSFERASE"/>
    <property type="match status" value="1"/>
</dbReference>
<keyword evidence="7 11" id="KW-1133">Transmembrane helix</keyword>
<evidence type="ECO:0000256" key="1">
    <source>
        <dbReference type="ARBA" id="ARBA00004477"/>
    </source>
</evidence>
<protein>
    <recommendedName>
        <fullName evidence="11">Acyltransferase</fullName>
        <ecNumber evidence="11">2.3.1.-</ecNumber>
    </recommendedName>
</protein>
<keyword evidence="3" id="KW-0444">Lipid biosynthesis</keyword>
<dbReference type="PANTHER" id="PTHR12317:SF79">
    <property type="entry name" value="ACYLTRANSFERASE"/>
    <property type="match status" value="1"/>
</dbReference>
<evidence type="ECO:0000256" key="4">
    <source>
        <dbReference type="ARBA" id="ARBA00022679"/>
    </source>
</evidence>
<feature type="transmembrane region" description="Helical" evidence="11">
    <location>
        <begin position="21"/>
        <end position="42"/>
    </location>
</feature>